<feature type="coiled-coil region" evidence="2">
    <location>
        <begin position="22"/>
        <end position="75"/>
    </location>
</feature>
<dbReference type="Proteomes" id="UP000260790">
    <property type="component" value="Unassembled WGS sequence"/>
</dbReference>
<dbReference type="NCBIfam" id="TIGR03930">
    <property type="entry name" value="WXG100_ESAT6"/>
    <property type="match status" value="1"/>
</dbReference>
<accession>A0A8B2Z5P8</accession>
<keyword evidence="2" id="KW-0175">Coiled coil</keyword>
<evidence type="ECO:0000256" key="1">
    <source>
        <dbReference type="RuleBase" id="RU362001"/>
    </source>
</evidence>
<evidence type="ECO:0000313" key="3">
    <source>
        <dbReference type="EMBL" id="RGK44755.1"/>
    </source>
</evidence>
<sequence>MSVISVTPEQLRDSAKVYINASNEITAQINRVQSENQVMNQEWKGQAFQSYEQQFEQLKSNVKQMTDLLETINRRLVKYADTVEQRDREDSNAFGLQ</sequence>
<dbReference type="EMBL" id="QSQR01000011">
    <property type="protein sequence ID" value="RGK44755.1"/>
    <property type="molecule type" value="Genomic_DNA"/>
</dbReference>
<proteinExistence type="inferred from homology"/>
<gene>
    <name evidence="3" type="ORF">DXD09_09535</name>
</gene>
<dbReference type="InterPro" id="IPR036689">
    <property type="entry name" value="ESAT-6-like_sf"/>
</dbReference>
<protein>
    <recommendedName>
        <fullName evidence="1">ESAT-6-like protein</fullName>
    </recommendedName>
</protein>
<name>A0A8B2Z5P8_9LACO</name>
<dbReference type="Pfam" id="PF06013">
    <property type="entry name" value="WXG100"/>
    <property type="match status" value="1"/>
</dbReference>
<evidence type="ECO:0000313" key="4">
    <source>
        <dbReference type="Proteomes" id="UP000260790"/>
    </source>
</evidence>
<dbReference type="AlphaFoldDB" id="A0A8B2Z5P8"/>
<comment type="caution">
    <text evidence="3">The sequence shown here is derived from an EMBL/GenBank/DDBJ whole genome shotgun (WGS) entry which is preliminary data.</text>
</comment>
<dbReference type="Gene3D" id="1.10.287.1060">
    <property type="entry name" value="ESAT-6-like"/>
    <property type="match status" value="1"/>
</dbReference>
<dbReference type="RefSeq" id="WP_117643982.1">
    <property type="nucleotide sequence ID" value="NZ_QSQR01000011.1"/>
</dbReference>
<dbReference type="InterPro" id="IPR010310">
    <property type="entry name" value="T7SS_ESAT-6-like"/>
</dbReference>
<evidence type="ECO:0000256" key="2">
    <source>
        <dbReference type="SAM" id="Coils"/>
    </source>
</evidence>
<reference evidence="3 4" key="1">
    <citation type="submission" date="2018-08" db="EMBL/GenBank/DDBJ databases">
        <title>A genome reference for cultivated species of the human gut microbiota.</title>
        <authorList>
            <person name="Zou Y."/>
            <person name="Xue W."/>
            <person name="Luo G."/>
        </authorList>
    </citation>
    <scope>NUCLEOTIDE SEQUENCE [LARGE SCALE GENOMIC DNA]</scope>
    <source>
        <strain evidence="3 4">TF10-9AT</strain>
    </source>
</reference>
<dbReference type="SUPFAM" id="SSF140453">
    <property type="entry name" value="EsxAB dimer-like"/>
    <property type="match status" value="1"/>
</dbReference>
<organism evidence="3 4">
    <name type="scientific">Ligilactobacillus ruminis</name>
    <dbReference type="NCBI Taxonomy" id="1623"/>
    <lineage>
        <taxon>Bacteria</taxon>
        <taxon>Bacillati</taxon>
        <taxon>Bacillota</taxon>
        <taxon>Bacilli</taxon>
        <taxon>Lactobacillales</taxon>
        <taxon>Lactobacillaceae</taxon>
        <taxon>Ligilactobacillus</taxon>
    </lineage>
</organism>
<comment type="similarity">
    <text evidence="1">Belongs to the WXG100 family.</text>
</comment>